<reference evidence="2" key="1">
    <citation type="submission" date="2016-10" db="EMBL/GenBank/DDBJ databases">
        <authorList>
            <person name="Varghese N."/>
            <person name="Submissions S."/>
        </authorList>
    </citation>
    <scope>NUCLEOTIDE SEQUENCE [LARGE SCALE GENOMIC DNA]</scope>
    <source>
        <strain evidence="2">CGMCC 4.3506</strain>
    </source>
</reference>
<evidence type="ECO:0000313" key="1">
    <source>
        <dbReference type="EMBL" id="SDF46396.1"/>
    </source>
</evidence>
<dbReference type="Gene3D" id="3.30.720.110">
    <property type="match status" value="1"/>
</dbReference>
<organism evidence="1 2">
    <name type="scientific">Lentzea fradiae</name>
    <dbReference type="NCBI Taxonomy" id="200378"/>
    <lineage>
        <taxon>Bacteria</taxon>
        <taxon>Bacillati</taxon>
        <taxon>Actinomycetota</taxon>
        <taxon>Actinomycetes</taxon>
        <taxon>Pseudonocardiales</taxon>
        <taxon>Pseudonocardiaceae</taxon>
        <taxon>Lentzea</taxon>
    </lineage>
</organism>
<dbReference type="AlphaFoldDB" id="A0A1G7LAI9"/>
<sequence>MVLPLRSEEFGQRHLIVTDPAGVLVDVIIEIEPSAAYAAGFTG</sequence>
<evidence type="ECO:0008006" key="3">
    <source>
        <dbReference type="Google" id="ProtNLM"/>
    </source>
</evidence>
<proteinExistence type="predicted"/>
<accession>A0A1G7LAI9</accession>
<keyword evidence="2" id="KW-1185">Reference proteome</keyword>
<dbReference type="STRING" id="200378.SAMN05216553_101756"/>
<evidence type="ECO:0000313" key="2">
    <source>
        <dbReference type="Proteomes" id="UP000199623"/>
    </source>
</evidence>
<gene>
    <name evidence="1" type="ORF">SAMN05216553_101756</name>
</gene>
<dbReference type="EMBL" id="FNCC01000001">
    <property type="protein sequence ID" value="SDF46396.1"/>
    <property type="molecule type" value="Genomic_DNA"/>
</dbReference>
<name>A0A1G7LAI9_9PSEU</name>
<protein>
    <recommendedName>
        <fullName evidence="3">Glyoxalase/Bleomycin resistance protein/Dioxygenase superfamily protein</fullName>
    </recommendedName>
</protein>
<dbReference type="Proteomes" id="UP000199623">
    <property type="component" value="Unassembled WGS sequence"/>
</dbReference>